<comment type="activity regulation">
    <text evidence="11">Inhibited by UTP.</text>
</comment>
<keyword evidence="4 11" id="KW-0963">Cytoplasm</keyword>
<evidence type="ECO:0000256" key="2">
    <source>
        <dbReference type="ARBA" id="ARBA00004791"/>
    </source>
</evidence>
<dbReference type="Gene3D" id="3.40.1160.10">
    <property type="entry name" value="Acetylglutamate kinase-like"/>
    <property type="match status" value="1"/>
</dbReference>
<dbReference type="Pfam" id="PF00696">
    <property type="entry name" value="AA_kinase"/>
    <property type="match status" value="1"/>
</dbReference>
<dbReference type="GO" id="GO:0016301">
    <property type="term" value="F:kinase activity"/>
    <property type="evidence" value="ECO:0007669"/>
    <property type="project" value="UniProtKB-KW"/>
</dbReference>
<comment type="caution">
    <text evidence="11">Lacks conserved residue(s) required for the propagation of feature annotation.</text>
</comment>
<evidence type="ECO:0000256" key="3">
    <source>
        <dbReference type="ARBA" id="ARBA00007614"/>
    </source>
</evidence>
<keyword evidence="5 11" id="KW-0808">Transferase</keyword>
<feature type="binding site" evidence="11">
    <location>
        <position position="178"/>
    </location>
    <ligand>
        <name>ATP</name>
        <dbReference type="ChEBI" id="CHEBI:30616"/>
    </ligand>
</feature>
<feature type="binding site" evidence="11">
    <location>
        <position position="62"/>
    </location>
    <ligand>
        <name>ATP</name>
        <dbReference type="ChEBI" id="CHEBI:30616"/>
    </ligand>
</feature>
<evidence type="ECO:0000256" key="11">
    <source>
        <dbReference type="HAMAP-Rule" id="MF_01220"/>
    </source>
</evidence>
<feature type="binding site" evidence="11">
    <location>
        <position position="81"/>
    </location>
    <ligand>
        <name>UMP</name>
        <dbReference type="ChEBI" id="CHEBI:57865"/>
    </ligand>
</feature>
<evidence type="ECO:0000256" key="7">
    <source>
        <dbReference type="ARBA" id="ARBA00022777"/>
    </source>
</evidence>
<evidence type="ECO:0000259" key="12">
    <source>
        <dbReference type="Pfam" id="PF00696"/>
    </source>
</evidence>
<proteinExistence type="inferred from homology"/>
<evidence type="ECO:0000256" key="1">
    <source>
        <dbReference type="ARBA" id="ARBA00004496"/>
    </source>
</evidence>
<comment type="similarity">
    <text evidence="3 11">Belongs to the UMP kinase family.</text>
</comment>
<dbReference type="EC" id="2.7.4.22" evidence="11"/>
<dbReference type="PANTHER" id="PTHR42833">
    <property type="entry name" value="URIDYLATE KINASE"/>
    <property type="match status" value="1"/>
</dbReference>
<feature type="binding site" evidence="11">
    <location>
        <position position="169"/>
    </location>
    <ligand>
        <name>ATP</name>
        <dbReference type="ChEBI" id="CHEBI:30616"/>
    </ligand>
</feature>
<feature type="binding site" evidence="11">
    <location>
        <position position="66"/>
    </location>
    <ligand>
        <name>ATP</name>
        <dbReference type="ChEBI" id="CHEBI:30616"/>
    </ligand>
</feature>
<evidence type="ECO:0000256" key="9">
    <source>
        <dbReference type="ARBA" id="ARBA00022975"/>
    </source>
</evidence>
<organism evidence="13 14">
    <name type="scientific">Hymenobacter saemangeumensis</name>
    <dbReference type="NCBI Taxonomy" id="1084522"/>
    <lineage>
        <taxon>Bacteria</taxon>
        <taxon>Pseudomonadati</taxon>
        <taxon>Bacteroidota</taxon>
        <taxon>Cytophagia</taxon>
        <taxon>Cytophagales</taxon>
        <taxon>Hymenobacteraceae</taxon>
        <taxon>Hymenobacter</taxon>
    </lineage>
</organism>
<dbReference type="InterPro" id="IPR036393">
    <property type="entry name" value="AceGlu_kinase-like_sf"/>
</dbReference>
<feature type="domain" description="Aspartate/glutamate/uridylate kinase" evidence="12">
    <location>
        <begin position="15"/>
        <end position="223"/>
    </location>
</feature>
<keyword evidence="6 11" id="KW-0547">Nucleotide-binding</keyword>
<keyword evidence="7 11" id="KW-0418">Kinase</keyword>
<protein>
    <recommendedName>
        <fullName evidence="11">Uridylate kinase</fullName>
        <shortName evidence="11">UK</shortName>
        <ecNumber evidence="11">2.7.4.22</ecNumber>
    </recommendedName>
    <alternativeName>
        <fullName evidence="11">Uridine monophosphate kinase</fullName>
        <shortName evidence="11">UMP kinase</shortName>
        <shortName evidence="11">UMPK</shortName>
    </alternativeName>
</protein>
<dbReference type="EMBL" id="BAABGZ010000008">
    <property type="protein sequence ID" value="GAA4348213.1"/>
    <property type="molecule type" value="Genomic_DNA"/>
</dbReference>
<evidence type="ECO:0000256" key="6">
    <source>
        <dbReference type="ARBA" id="ARBA00022741"/>
    </source>
</evidence>
<feature type="binding site" evidence="11">
    <location>
        <position position="175"/>
    </location>
    <ligand>
        <name>ATP</name>
        <dbReference type="ChEBI" id="CHEBI:30616"/>
    </ligand>
</feature>
<feature type="binding site" evidence="11">
    <location>
        <begin position="142"/>
        <end position="149"/>
    </location>
    <ligand>
        <name>UMP</name>
        <dbReference type="ChEBI" id="CHEBI:57865"/>
    </ligand>
</feature>
<keyword evidence="9 11" id="KW-0665">Pyrimidine biosynthesis</keyword>
<evidence type="ECO:0000256" key="5">
    <source>
        <dbReference type="ARBA" id="ARBA00022679"/>
    </source>
</evidence>
<comment type="subcellular location">
    <subcellularLocation>
        <location evidence="1 11">Cytoplasm</location>
    </subcellularLocation>
</comment>
<reference evidence="14" key="1">
    <citation type="journal article" date="2019" name="Int. J. Syst. Evol. Microbiol.">
        <title>The Global Catalogue of Microorganisms (GCM) 10K type strain sequencing project: providing services to taxonomists for standard genome sequencing and annotation.</title>
        <authorList>
            <consortium name="The Broad Institute Genomics Platform"/>
            <consortium name="The Broad Institute Genome Sequencing Center for Infectious Disease"/>
            <person name="Wu L."/>
            <person name="Ma J."/>
        </authorList>
    </citation>
    <scope>NUCLEOTIDE SEQUENCE [LARGE SCALE GENOMIC DNA]</scope>
    <source>
        <strain evidence="14">JCM 17923</strain>
    </source>
</reference>
<evidence type="ECO:0000256" key="4">
    <source>
        <dbReference type="ARBA" id="ARBA00022490"/>
    </source>
</evidence>
<comment type="pathway">
    <text evidence="2 11">Pyrimidine metabolism; CTP biosynthesis via de novo pathway; UDP from UMP (UMPK route): step 1/1.</text>
</comment>
<comment type="catalytic activity">
    <reaction evidence="10 11">
        <text>UMP + ATP = UDP + ADP</text>
        <dbReference type="Rhea" id="RHEA:24400"/>
        <dbReference type="ChEBI" id="CHEBI:30616"/>
        <dbReference type="ChEBI" id="CHEBI:57865"/>
        <dbReference type="ChEBI" id="CHEBI:58223"/>
        <dbReference type="ChEBI" id="CHEBI:456216"/>
        <dbReference type="EC" id="2.7.4.22"/>
    </reaction>
</comment>
<dbReference type="NCBIfam" id="TIGR02075">
    <property type="entry name" value="pyrH_bact"/>
    <property type="match status" value="1"/>
</dbReference>
<dbReference type="SUPFAM" id="SSF53633">
    <property type="entry name" value="Carbamate kinase-like"/>
    <property type="match status" value="1"/>
</dbReference>
<dbReference type="PANTHER" id="PTHR42833:SF4">
    <property type="entry name" value="URIDYLATE KINASE PUMPKIN, CHLOROPLASTIC"/>
    <property type="match status" value="1"/>
</dbReference>
<feature type="binding site" evidence="11">
    <location>
        <position position="61"/>
    </location>
    <ligand>
        <name>UMP</name>
        <dbReference type="ChEBI" id="CHEBI:57865"/>
    </ligand>
</feature>
<dbReference type="InterPro" id="IPR011817">
    <property type="entry name" value="Uridylate_kinase"/>
</dbReference>
<evidence type="ECO:0000313" key="14">
    <source>
        <dbReference type="Proteomes" id="UP001501153"/>
    </source>
</evidence>
<dbReference type="InterPro" id="IPR001048">
    <property type="entry name" value="Asp/Glu/Uridylate_kinase"/>
</dbReference>
<accession>A0ABP8HZM2</accession>
<sequence length="276" mass="30088">MSPTDFTSPLLNYQRILLKLSGEALMGQQQYGIDAERLMQYASEIKAVAASGVQVAVVIGGGNIYRGVQAEAFGLDRVQGDYMGMLATVINSMALQSALEKLDVSTRLLSGLTIQRVCEPYIRRRAVRHLEKGRVVIFGAGIGSPYFTTDSAASLRAIEIEADVVLKGTRVDGIYTADPEKDPTATRYTEITFDEVLEKNLNVMDMTAFTLCKENNLPIIVFDMNTAGNLARLLDGEPMGTLVSMGDKQVKKARKPLLDPKATLLQPLVGNQPEQA</sequence>
<name>A0ABP8HZM2_9BACT</name>
<comment type="caution">
    <text evidence="13">The sequence shown here is derived from an EMBL/GenBank/DDBJ whole genome shotgun (WGS) entry which is preliminary data.</text>
</comment>
<comment type="function">
    <text evidence="11">Catalyzes the reversible phosphorylation of UMP to UDP.</text>
</comment>
<dbReference type="CDD" id="cd04254">
    <property type="entry name" value="AAK_UMPK-PyrH-Ec"/>
    <property type="match status" value="1"/>
</dbReference>
<feature type="binding site" evidence="11">
    <location>
        <begin position="19"/>
        <end position="22"/>
    </location>
    <ligand>
        <name>ATP</name>
        <dbReference type="ChEBI" id="CHEBI:30616"/>
    </ligand>
</feature>
<keyword evidence="8 11" id="KW-0067">ATP-binding</keyword>
<evidence type="ECO:0000313" key="13">
    <source>
        <dbReference type="EMBL" id="GAA4348213.1"/>
    </source>
</evidence>
<keyword evidence="14" id="KW-1185">Reference proteome</keyword>
<comment type="subunit">
    <text evidence="11">Homohexamer.</text>
</comment>
<evidence type="ECO:0000256" key="10">
    <source>
        <dbReference type="ARBA" id="ARBA00047767"/>
    </source>
</evidence>
<dbReference type="PIRSF" id="PIRSF005650">
    <property type="entry name" value="Uridylate_kin"/>
    <property type="match status" value="1"/>
</dbReference>
<gene>
    <name evidence="11 13" type="primary">pyrH</name>
    <name evidence="13" type="ORF">GCM10023185_03940</name>
</gene>
<dbReference type="Proteomes" id="UP001501153">
    <property type="component" value="Unassembled WGS sequence"/>
</dbReference>
<dbReference type="InterPro" id="IPR015963">
    <property type="entry name" value="Uridylate_kinase_bac"/>
</dbReference>
<evidence type="ECO:0000256" key="8">
    <source>
        <dbReference type="ARBA" id="ARBA00022840"/>
    </source>
</evidence>
<dbReference type="HAMAP" id="MF_01220_B">
    <property type="entry name" value="PyrH_B"/>
    <property type="match status" value="1"/>
</dbReference>